<evidence type="ECO:0000313" key="1">
    <source>
        <dbReference type="EMBL" id="AGI11876.1"/>
    </source>
</evidence>
<reference evidence="1 2" key="1">
    <citation type="journal article" date="2014" name="PLoS ONE">
        <title>Novel Giant Siphovirus from Bacillus anthracis Features Unusual Genome Characteristics.</title>
        <authorList>
            <person name="Ganz H.H."/>
            <person name="Law C."/>
            <person name="Schmuki M."/>
            <person name="Eichenseher F."/>
            <person name="Calendar R."/>
            <person name="Loessner M.J."/>
            <person name="Getz W.M."/>
            <person name="Korlach J."/>
            <person name="Beyer W."/>
            <person name="Klumpp J."/>
        </authorList>
    </citation>
    <scope>NUCLEOTIDE SEQUENCE [LARGE SCALE GENOMIC DNA]</scope>
</reference>
<dbReference type="GeneID" id="17825310"/>
<dbReference type="Proteomes" id="UP000017661">
    <property type="component" value="Segment"/>
</dbReference>
<dbReference type="KEGG" id="vg:17825310"/>
<evidence type="ECO:0000313" key="2">
    <source>
        <dbReference type="Proteomes" id="UP000017661"/>
    </source>
</evidence>
<dbReference type="EMBL" id="KC481682">
    <property type="protein sequence ID" value="AGI11876.1"/>
    <property type="molecule type" value="Genomic_DNA"/>
</dbReference>
<dbReference type="RefSeq" id="YP_008873422.1">
    <property type="nucleotide sequence ID" value="NC_023007.1"/>
</dbReference>
<protein>
    <submittedName>
        <fullName evidence="1">Uncharacterized protein</fullName>
    </submittedName>
</protein>
<name>U5J9R2_9CAUD</name>
<sequence>MINFFKKLFSKGEVEPVQDTEVHRLIRYARDKNLAIVVGTQARADEIKSIDDSIKIYRLAKGFTFELKDTQDNLLLDSSVAEDMIGWVKNGEFSYAEEWKENNEL</sequence>
<proteinExistence type="predicted"/>
<keyword evidence="2" id="KW-1185">Reference proteome</keyword>
<accession>U5J9R2</accession>
<organism evidence="1 2">
    <name type="scientific">Bacillus phage vB_BanS-Tsamsa</name>
    <dbReference type="NCBI Taxonomy" id="1308863"/>
    <lineage>
        <taxon>Viruses</taxon>
        <taxon>Duplodnaviria</taxon>
        <taxon>Heunggongvirae</taxon>
        <taxon>Uroviricota</taxon>
        <taxon>Caudoviricetes</taxon>
        <taxon>Joanripponvirinae</taxon>
        <taxon>Tsamsavirus</taxon>
        <taxon>Tsamsavirus tsamsa</taxon>
    </lineage>
</organism>